<evidence type="ECO:0000256" key="1">
    <source>
        <dbReference type="ARBA" id="ARBA00006018"/>
    </source>
</evidence>
<reference evidence="2 3" key="1">
    <citation type="submission" date="2015-07" db="EMBL/GenBank/DDBJ databases">
        <title>Genome sequence of Levilinea saccharolytica DSM 16555.</title>
        <authorList>
            <person name="Hemp J."/>
            <person name="Ward L.M."/>
            <person name="Pace L.A."/>
            <person name="Fischer W.W."/>
        </authorList>
    </citation>
    <scope>NUCLEOTIDE SEQUENCE [LARGE SCALE GENOMIC DNA]</scope>
    <source>
        <strain evidence="2 3">KIBI-1</strain>
    </source>
</reference>
<dbReference type="EMBL" id="LGCM01000021">
    <property type="protein sequence ID" value="KPL86888.1"/>
    <property type="molecule type" value="Genomic_DNA"/>
</dbReference>
<dbReference type="SUPFAM" id="SSF159127">
    <property type="entry name" value="HupF/HypC-like"/>
    <property type="match status" value="1"/>
</dbReference>
<accession>A0A0P6Y2S3</accession>
<dbReference type="GO" id="GO:1902670">
    <property type="term" value="F:carbon dioxide binding"/>
    <property type="evidence" value="ECO:0007669"/>
    <property type="project" value="TreeGrafter"/>
</dbReference>
<dbReference type="OrthoDB" id="9806017at2"/>
<evidence type="ECO:0000313" key="3">
    <source>
        <dbReference type="Proteomes" id="UP000050501"/>
    </source>
</evidence>
<dbReference type="AlphaFoldDB" id="A0A0P6Y2S3"/>
<comment type="caution">
    <text evidence="2">The sequence shown here is derived from an EMBL/GenBank/DDBJ whole genome shotgun (WGS) entry which is preliminary data.</text>
</comment>
<dbReference type="Pfam" id="PF01455">
    <property type="entry name" value="HupF_HypC"/>
    <property type="match status" value="1"/>
</dbReference>
<dbReference type="GO" id="GO:0051604">
    <property type="term" value="P:protein maturation"/>
    <property type="evidence" value="ECO:0007669"/>
    <property type="project" value="TreeGrafter"/>
</dbReference>
<name>A0A0P6Y2S3_9CHLR</name>
<proteinExistence type="inferred from homology"/>
<dbReference type="GO" id="GO:0005506">
    <property type="term" value="F:iron ion binding"/>
    <property type="evidence" value="ECO:0007669"/>
    <property type="project" value="TreeGrafter"/>
</dbReference>
<dbReference type="PRINTS" id="PR00445">
    <property type="entry name" value="HUPFHYPC"/>
</dbReference>
<protein>
    <submittedName>
        <fullName evidence="2">Hydrogenase assembly protein HypC</fullName>
    </submittedName>
</protein>
<dbReference type="NCBIfam" id="TIGR00074">
    <property type="entry name" value="hypC_hupF"/>
    <property type="match status" value="1"/>
</dbReference>
<gene>
    <name evidence="2" type="ORF">ADN01_05415</name>
</gene>
<dbReference type="PANTHER" id="PTHR35177">
    <property type="entry name" value="HYDROGENASE MATURATION FACTOR HYBG"/>
    <property type="match status" value="1"/>
</dbReference>
<dbReference type="InterPro" id="IPR001109">
    <property type="entry name" value="Hydrogenase_HupF/HypC"/>
</dbReference>
<dbReference type="Gene3D" id="2.30.30.140">
    <property type="match status" value="1"/>
</dbReference>
<dbReference type="PROSITE" id="PS01097">
    <property type="entry name" value="HUPF_HYPC"/>
    <property type="match status" value="1"/>
</dbReference>
<dbReference type="FunFam" id="2.30.30.140:FF:000022">
    <property type="entry name" value="Hydrogenase assembly chaperone HybG"/>
    <property type="match status" value="1"/>
</dbReference>
<comment type="similarity">
    <text evidence="1">Belongs to the HupF/HypC family.</text>
</comment>
<sequence length="88" mass="9563">MCLGVPGKIIEVYQDSGMHMAKVDFGGVIREVCVEALPEIQPGEWTIIHAGFALSILSEEEAQATLDCLREIELLNDELDLPAPPAQS</sequence>
<dbReference type="RefSeq" id="WP_062418187.1">
    <property type="nucleotide sequence ID" value="NZ_DF967974.1"/>
</dbReference>
<dbReference type="Proteomes" id="UP000050501">
    <property type="component" value="Unassembled WGS sequence"/>
</dbReference>
<dbReference type="PANTHER" id="PTHR35177:SF2">
    <property type="entry name" value="HYDROGENASE MATURATION FACTOR HYBG"/>
    <property type="match status" value="1"/>
</dbReference>
<keyword evidence="3" id="KW-1185">Reference proteome</keyword>
<organism evidence="2 3">
    <name type="scientific">Levilinea saccharolytica</name>
    <dbReference type="NCBI Taxonomy" id="229921"/>
    <lineage>
        <taxon>Bacteria</taxon>
        <taxon>Bacillati</taxon>
        <taxon>Chloroflexota</taxon>
        <taxon>Anaerolineae</taxon>
        <taxon>Anaerolineales</taxon>
        <taxon>Anaerolineaceae</taxon>
        <taxon>Levilinea</taxon>
    </lineage>
</organism>
<dbReference type="InterPro" id="IPR019812">
    <property type="entry name" value="Hydgase_assmbl_chp_CS"/>
</dbReference>
<dbReference type="STRING" id="229921.ADN01_05415"/>
<evidence type="ECO:0000313" key="2">
    <source>
        <dbReference type="EMBL" id="KPL86888.1"/>
    </source>
</evidence>